<evidence type="ECO:0000313" key="2">
    <source>
        <dbReference type="Proteomes" id="UP000244810"/>
    </source>
</evidence>
<name>A0A2T7UVY2_9RHOB</name>
<protein>
    <submittedName>
        <fullName evidence="1">Uncharacterized protein</fullName>
    </submittedName>
</protein>
<dbReference type="EMBL" id="QDDR01000001">
    <property type="protein sequence ID" value="PVE48945.1"/>
    <property type="molecule type" value="Genomic_DNA"/>
</dbReference>
<reference evidence="1 2" key="1">
    <citation type="journal article" date="2011" name="Syst. Appl. Microbiol.">
        <title>Defluviimonas denitrificans gen. nov., sp. nov., and Pararhodobacter aggregans gen. nov., sp. nov., non-phototrophic Rhodobacteraceae from the biofilter of a marine aquaculture.</title>
        <authorList>
            <person name="Foesel B.U."/>
            <person name="Drake H.L."/>
            <person name="Schramm A."/>
        </authorList>
    </citation>
    <scope>NUCLEOTIDE SEQUENCE [LARGE SCALE GENOMIC DNA]</scope>
    <source>
        <strain evidence="1 2">D1-19</strain>
    </source>
</reference>
<keyword evidence="2" id="KW-1185">Reference proteome</keyword>
<organism evidence="1 2">
    <name type="scientific">Pararhodobacter aggregans</name>
    <dbReference type="NCBI Taxonomy" id="404875"/>
    <lineage>
        <taxon>Bacteria</taxon>
        <taxon>Pseudomonadati</taxon>
        <taxon>Pseudomonadota</taxon>
        <taxon>Alphaproteobacteria</taxon>
        <taxon>Rhodobacterales</taxon>
        <taxon>Paracoccaceae</taxon>
        <taxon>Pararhodobacter</taxon>
    </lineage>
</organism>
<dbReference type="Proteomes" id="UP000244810">
    <property type="component" value="Unassembled WGS sequence"/>
</dbReference>
<sequence length="171" mass="18080">MRASFNLSDRPGGFPKLIADLQDGSLTAACDIISAASPDIPDLEAKVLATGLEALSIRLLFFVLACLGLAQEQPDNAEPATGKQVTLTEHLASLYRYGTGWMGWTPDQTLAATPAEIVEAVKGRTDMLRAIFGTSEAEDKPKEPVDIKAKFRAAFGIIGTTKAPSTNMGAA</sequence>
<proteinExistence type="predicted"/>
<accession>A0A2T7UVY2</accession>
<evidence type="ECO:0000313" key="1">
    <source>
        <dbReference type="EMBL" id="PVE48945.1"/>
    </source>
</evidence>
<comment type="caution">
    <text evidence="1">The sequence shown here is derived from an EMBL/GenBank/DDBJ whole genome shotgun (WGS) entry which is preliminary data.</text>
</comment>
<gene>
    <name evidence="1" type="ORF">DDE23_00625</name>
</gene>
<dbReference type="AlphaFoldDB" id="A0A2T7UVY2"/>